<feature type="non-terminal residue" evidence="1">
    <location>
        <position position="55"/>
    </location>
</feature>
<organism evidence="1">
    <name type="scientific">Phytophthora nicotianae</name>
    <name type="common">Potato buckeye rot agent</name>
    <name type="synonym">Phytophthora parasitica</name>
    <dbReference type="NCBI Taxonomy" id="4792"/>
    <lineage>
        <taxon>Eukaryota</taxon>
        <taxon>Sar</taxon>
        <taxon>Stramenopiles</taxon>
        <taxon>Oomycota</taxon>
        <taxon>Peronosporomycetes</taxon>
        <taxon>Peronosporales</taxon>
        <taxon>Peronosporaceae</taxon>
        <taxon>Phytophthora</taxon>
    </lineage>
</organism>
<proteinExistence type="predicted"/>
<evidence type="ECO:0000313" key="1">
    <source>
        <dbReference type="EMBL" id="ETK83173.1"/>
    </source>
</evidence>
<dbReference type="AlphaFoldDB" id="W2GJF1"/>
<reference evidence="1" key="1">
    <citation type="submission" date="2013-11" db="EMBL/GenBank/DDBJ databases">
        <title>The Genome Sequence of Phytophthora parasitica CJ02B3.</title>
        <authorList>
            <consortium name="The Broad Institute Genomics Platform"/>
            <person name="Russ C."/>
            <person name="Tyler B."/>
            <person name="Panabieres F."/>
            <person name="Shan W."/>
            <person name="Tripathy S."/>
            <person name="Grunwald N."/>
            <person name="Machado M."/>
            <person name="Johnson C.S."/>
            <person name="Arredondo F."/>
            <person name="Hong C."/>
            <person name="Coffey M."/>
            <person name="Young S.K."/>
            <person name="Zeng Q."/>
            <person name="Gargeya S."/>
            <person name="Fitzgerald M."/>
            <person name="Abouelleil A."/>
            <person name="Alvarado L."/>
            <person name="Chapman S.B."/>
            <person name="Gainer-Dewar J."/>
            <person name="Goldberg J."/>
            <person name="Griggs A."/>
            <person name="Gujja S."/>
            <person name="Hansen M."/>
            <person name="Howarth C."/>
            <person name="Imamovic A."/>
            <person name="Ireland A."/>
            <person name="Larimer J."/>
            <person name="McCowan C."/>
            <person name="Murphy C."/>
            <person name="Pearson M."/>
            <person name="Poon T.W."/>
            <person name="Priest M."/>
            <person name="Roberts A."/>
            <person name="Saif S."/>
            <person name="Shea T."/>
            <person name="Sykes S."/>
            <person name="Wortman J."/>
            <person name="Nusbaum C."/>
            <person name="Birren B."/>
        </authorList>
    </citation>
    <scope>NUCLEOTIDE SEQUENCE [LARGE SCALE GENOMIC DNA]</scope>
    <source>
        <strain evidence="1">CJ02B3</strain>
    </source>
</reference>
<dbReference type="EMBL" id="KI687058">
    <property type="protein sequence ID" value="ETK83173.1"/>
    <property type="molecule type" value="Genomic_DNA"/>
</dbReference>
<dbReference type="Proteomes" id="UP000053236">
    <property type="component" value="Unassembled WGS sequence"/>
</dbReference>
<gene>
    <name evidence="1" type="ORF">L915_11558</name>
</gene>
<accession>W2GJF1</accession>
<protein>
    <submittedName>
        <fullName evidence="1">Uncharacterized protein</fullName>
    </submittedName>
</protein>
<name>W2GJF1_PHYNI</name>
<sequence>MAPMCKPQNCHAARGKLAYISCIDKPLLEELITFLRPFREATLKLEGWKEPTLDL</sequence>